<name>A0A975GN34_9BACT</name>
<reference evidence="1" key="1">
    <citation type="journal article" date="2021" name="Microb. Physiol.">
        <title>Proteogenomic Insights into the Physiology of Marine, Sulfate-Reducing, Filamentous Desulfonema limicola and Desulfonema magnum.</title>
        <authorList>
            <person name="Schnaars V."/>
            <person name="Wohlbrand L."/>
            <person name="Scheve S."/>
            <person name="Hinrichs C."/>
            <person name="Reinhardt R."/>
            <person name="Rabus R."/>
        </authorList>
    </citation>
    <scope>NUCLEOTIDE SEQUENCE</scope>
    <source>
        <strain evidence="1">4be13</strain>
    </source>
</reference>
<gene>
    <name evidence="1" type="ORF">dnm_033770</name>
</gene>
<dbReference type="EMBL" id="CP061800">
    <property type="protein sequence ID" value="QTA87345.1"/>
    <property type="molecule type" value="Genomic_DNA"/>
</dbReference>
<sequence length="39" mass="4235">MSFLRKQESIAAGFVKSVKKQIPAFAGMTGPLIELAQKI</sequence>
<evidence type="ECO:0000313" key="2">
    <source>
        <dbReference type="Proteomes" id="UP000663722"/>
    </source>
</evidence>
<dbReference type="Proteomes" id="UP000663722">
    <property type="component" value="Chromosome"/>
</dbReference>
<evidence type="ECO:0000313" key="1">
    <source>
        <dbReference type="EMBL" id="QTA87345.1"/>
    </source>
</evidence>
<protein>
    <submittedName>
        <fullName evidence="1">Uncharacterized protein</fullName>
    </submittedName>
</protein>
<accession>A0A975GN34</accession>
<dbReference type="AlphaFoldDB" id="A0A975GN34"/>
<organism evidence="1 2">
    <name type="scientific">Desulfonema magnum</name>
    <dbReference type="NCBI Taxonomy" id="45655"/>
    <lineage>
        <taxon>Bacteria</taxon>
        <taxon>Pseudomonadati</taxon>
        <taxon>Thermodesulfobacteriota</taxon>
        <taxon>Desulfobacteria</taxon>
        <taxon>Desulfobacterales</taxon>
        <taxon>Desulfococcaceae</taxon>
        <taxon>Desulfonema</taxon>
    </lineage>
</organism>
<dbReference type="KEGG" id="dmm:dnm_033770"/>
<keyword evidence="2" id="KW-1185">Reference proteome</keyword>
<proteinExistence type="predicted"/>